<reference evidence="3" key="1">
    <citation type="submission" date="2023-06" db="EMBL/GenBank/DDBJ databases">
        <title>Male Hemibagrus guttatus genome.</title>
        <authorList>
            <person name="Bian C."/>
        </authorList>
    </citation>
    <scope>NUCLEOTIDE SEQUENCE</scope>
    <source>
        <strain evidence="3">Male_cb2023</strain>
        <tissue evidence="3">Muscle</tissue>
    </source>
</reference>
<dbReference type="GO" id="GO:0097542">
    <property type="term" value="C:ciliary tip"/>
    <property type="evidence" value="ECO:0007669"/>
    <property type="project" value="TreeGrafter"/>
</dbReference>
<evidence type="ECO:0000256" key="2">
    <source>
        <dbReference type="SAM" id="MobiDB-lite"/>
    </source>
</evidence>
<dbReference type="AlphaFoldDB" id="A0AAE0RM35"/>
<keyword evidence="1" id="KW-0175">Coiled coil</keyword>
<evidence type="ECO:0000256" key="1">
    <source>
        <dbReference type="SAM" id="Coils"/>
    </source>
</evidence>
<dbReference type="InterPro" id="IPR033192">
    <property type="entry name" value="ODAD3"/>
</dbReference>
<dbReference type="PANTHER" id="PTHR46518:SF1">
    <property type="entry name" value="OUTER DYNEIN ARM-DOCKING COMPLEX SUBUNIT 3"/>
    <property type="match status" value="1"/>
</dbReference>
<dbReference type="EMBL" id="JAUCMX010000001">
    <property type="protein sequence ID" value="KAK3557550.1"/>
    <property type="molecule type" value="Genomic_DNA"/>
</dbReference>
<comment type="caution">
    <text evidence="3">The sequence shown here is derived from an EMBL/GenBank/DDBJ whole genome shotgun (WGS) entry which is preliminary data.</text>
</comment>
<organism evidence="3 4">
    <name type="scientific">Hemibagrus guttatus</name>
    <dbReference type="NCBI Taxonomy" id="175788"/>
    <lineage>
        <taxon>Eukaryota</taxon>
        <taxon>Metazoa</taxon>
        <taxon>Chordata</taxon>
        <taxon>Craniata</taxon>
        <taxon>Vertebrata</taxon>
        <taxon>Euteleostomi</taxon>
        <taxon>Actinopterygii</taxon>
        <taxon>Neopterygii</taxon>
        <taxon>Teleostei</taxon>
        <taxon>Ostariophysi</taxon>
        <taxon>Siluriformes</taxon>
        <taxon>Bagridae</taxon>
        <taxon>Hemibagrus</taxon>
    </lineage>
</organism>
<keyword evidence="4" id="KW-1185">Reference proteome</keyword>
<proteinExistence type="predicted"/>
<sequence>MAATFRSKNMVHDQISELQRKIQLLEGERSAQYESSQCLIKKNREKILQLRHQNKLLHRKLAEALAGDEQVIRDAFQARSSEKAAYRNMSAKSAVQVVDQKVCDKVKKLNALKHVTNTQRHRLEELNTEYNTVRAAVPGLLTDGVTMIEVDVTDVQPQKNLRVLENRLEKAQLKCQETEHIMRSYQKLKEHLQEESLTFQSQLDELECEIIQQKQELRDLQLMNKHAHQAKDAAKVELQHQELMVYGERRERELILNRYKKHAEEQKHKVTGGNAGKGSSPNCSHKEHEIVQNVLAQRVALHTDELSSEAQHSGTAEEENYKTISSFEEAFTRITEATGVTDMQEVVDRFISQCDTHTHLEKMKVQNEWELQRLNEERDAVHTSVPGHEVLRRDQTDPNCVTSHYIQQQIGGGCWRSVCLSYRGNSRDEMQLKRLWGRLTHTLSTVSNAVKYLCDKLQHITLQDAPEQRECVSPLPVLDLLWEAEVKLMQMRFHASIEEKLPDYNTRITLPDYQGADLHEEDEDSGDDDGDVITRTSLKRQSQFIIDSRTKRKTRLRKRKSKLP</sequence>
<gene>
    <name evidence="3" type="ORF">QTP70_029232</name>
</gene>
<dbReference type="GO" id="GO:0036064">
    <property type="term" value="C:ciliary basal body"/>
    <property type="evidence" value="ECO:0007669"/>
    <property type="project" value="TreeGrafter"/>
</dbReference>
<dbReference type="Proteomes" id="UP001274896">
    <property type="component" value="Unassembled WGS sequence"/>
</dbReference>
<evidence type="ECO:0008006" key="5">
    <source>
        <dbReference type="Google" id="ProtNLM"/>
    </source>
</evidence>
<accession>A0AAE0RM35</accession>
<dbReference type="GO" id="GO:0036158">
    <property type="term" value="P:outer dynein arm assembly"/>
    <property type="evidence" value="ECO:0007669"/>
    <property type="project" value="InterPro"/>
</dbReference>
<feature type="region of interest" description="Disordered" evidence="2">
    <location>
        <begin position="265"/>
        <end position="285"/>
    </location>
</feature>
<protein>
    <recommendedName>
        <fullName evidence="5">Coiled-coil domain-containing protein 151</fullName>
    </recommendedName>
</protein>
<feature type="coiled-coil region" evidence="1">
    <location>
        <begin position="161"/>
        <end position="223"/>
    </location>
</feature>
<dbReference type="PANTHER" id="PTHR46518">
    <property type="entry name" value="COILED-COIL DOMAIN-CONTAINING PROTEIN 151"/>
    <property type="match status" value="1"/>
</dbReference>
<dbReference type="GO" id="GO:0003341">
    <property type="term" value="P:cilium movement"/>
    <property type="evidence" value="ECO:0007669"/>
    <property type="project" value="InterPro"/>
</dbReference>
<name>A0AAE0RM35_9TELE</name>
<dbReference type="GO" id="GO:0035253">
    <property type="term" value="C:ciliary rootlet"/>
    <property type="evidence" value="ECO:0007669"/>
    <property type="project" value="TreeGrafter"/>
</dbReference>
<evidence type="ECO:0000313" key="4">
    <source>
        <dbReference type="Proteomes" id="UP001274896"/>
    </source>
</evidence>
<evidence type="ECO:0000313" key="3">
    <source>
        <dbReference type="EMBL" id="KAK3557550.1"/>
    </source>
</evidence>